<protein>
    <submittedName>
        <fullName evidence="1">Uncharacterized protein</fullName>
    </submittedName>
</protein>
<name>A0A0V0Z1C4_9BILA</name>
<organism evidence="1 2">
    <name type="scientific">Trichinella patagoniensis</name>
    <dbReference type="NCBI Taxonomy" id="990121"/>
    <lineage>
        <taxon>Eukaryota</taxon>
        <taxon>Metazoa</taxon>
        <taxon>Ecdysozoa</taxon>
        <taxon>Nematoda</taxon>
        <taxon>Enoplea</taxon>
        <taxon>Dorylaimia</taxon>
        <taxon>Trichinellida</taxon>
        <taxon>Trichinellidae</taxon>
        <taxon>Trichinella</taxon>
    </lineage>
</organism>
<keyword evidence="2" id="KW-1185">Reference proteome</keyword>
<dbReference type="EMBL" id="JYDQ01000909">
    <property type="protein sequence ID" value="KRY06168.1"/>
    <property type="molecule type" value="Genomic_DNA"/>
</dbReference>
<comment type="caution">
    <text evidence="1">The sequence shown here is derived from an EMBL/GenBank/DDBJ whole genome shotgun (WGS) entry which is preliminary data.</text>
</comment>
<gene>
    <name evidence="1" type="ORF">T12_2560</name>
</gene>
<dbReference type="AlphaFoldDB" id="A0A0V0Z1C4"/>
<evidence type="ECO:0000313" key="1">
    <source>
        <dbReference type="EMBL" id="KRY06168.1"/>
    </source>
</evidence>
<reference evidence="1 2" key="1">
    <citation type="submission" date="2015-01" db="EMBL/GenBank/DDBJ databases">
        <title>Evolution of Trichinella species and genotypes.</title>
        <authorList>
            <person name="Korhonen P.K."/>
            <person name="Edoardo P."/>
            <person name="Giuseppe L.R."/>
            <person name="Gasser R.B."/>
        </authorList>
    </citation>
    <scope>NUCLEOTIDE SEQUENCE [LARGE SCALE GENOMIC DNA]</scope>
    <source>
        <strain evidence="1">ISS2496</strain>
    </source>
</reference>
<dbReference type="Proteomes" id="UP000054783">
    <property type="component" value="Unassembled WGS sequence"/>
</dbReference>
<proteinExistence type="predicted"/>
<accession>A0A0V0Z1C4</accession>
<sequence length="34" mass="3580">MPEHVLDIMALRSVEKGLKQGLKPYAEQAGVGGG</sequence>
<evidence type="ECO:0000313" key="2">
    <source>
        <dbReference type="Proteomes" id="UP000054783"/>
    </source>
</evidence>